<feature type="domain" description="Rhodanese" evidence="2">
    <location>
        <begin position="49"/>
        <end position="151"/>
    </location>
</feature>
<dbReference type="InterPro" id="IPR036873">
    <property type="entry name" value="Rhodanese-like_dom_sf"/>
</dbReference>
<feature type="region of interest" description="Disordered" evidence="1">
    <location>
        <begin position="146"/>
        <end position="179"/>
    </location>
</feature>
<evidence type="ECO:0000259" key="2">
    <source>
        <dbReference type="PROSITE" id="PS50206"/>
    </source>
</evidence>
<proteinExistence type="predicted"/>
<dbReference type="EMBL" id="CAUYUJ010015127">
    <property type="protein sequence ID" value="CAK0850215.1"/>
    <property type="molecule type" value="Genomic_DNA"/>
</dbReference>
<organism evidence="3 4">
    <name type="scientific">Prorocentrum cordatum</name>
    <dbReference type="NCBI Taxonomy" id="2364126"/>
    <lineage>
        <taxon>Eukaryota</taxon>
        <taxon>Sar</taxon>
        <taxon>Alveolata</taxon>
        <taxon>Dinophyceae</taxon>
        <taxon>Prorocentrales</taxon>
        <taxon>Prorocentraceae</taxon>
        <taxon>Prorocentrum</taxon>
    </lineage>
</organism>
<dbReference type="SUPFAM" id="SSF52821">
    <property type="entry name" value="Rhodanese/Cell cycle control phosphatase"/>
    <property type="match status" value="1"/>
</dbReference>
<protein>
    <recommendedName>
        <fullName evidence="2">Rhodanese domain-containing protein</fullName>
    </recommendedName>
</protein>
<dbReference type="PROSITE" id="PS50206">
    <property type="entry name" value="RHODANESE_3"/>
    <property type="match status" value="1"/>
</dbReference>
<gene>
    <name evidence="3" type="ORF">PCOR1329_LOCUS42663</name>
</gene>
<dbReference type="SMART" id="SM00450">
    <property type="entry name" value="RHOD"/>
    <property type="match status" value="1"/>
</dbReference>
<comment type="caution">
    <text evidence="3">The sequence shown here is derived from an EMBL/GenBank/DDBJ whole genome shotgun (WGS) entry which is preliminary data.</text>
</comment>
<accession>A0ABN9TVG3</accession>
<keyword evidence="4" id="KW-1185">Reference proteome</keyword>
<evidence type="ECO:0000313" key="4">
    <source>
        <dbReference type="Proteomes" id="UP001189429"/>
    </source>
</evidence>
<evidence type="ECO:0000313" key="3">
    <source>
        <dbReference type="EMBL" id="CAK0850215.1"/>
    </source>
</evidence>
<dbReference type="Proteomes" id="UP001189429">
    <property type="component" value="Unassembled WGS sequence"/>
</dbReference>
<dbReference type="CDD" id="cd00158">
    <property type="entry name" value="RHOD"/>
    <property type="match status" value="1"/>
</dbReference>
<dbReference type="InterPro" id="IPR001763">
    <property type="entry name" value="Rhodanese-like_dom"/>
</dbReference>
<evidence type="ECO:0000256" key="1">
    <source>
        <dbReference type="SAM" id="MobiDB-lite"/>
    </source>
</evidence>
<name>A0ABN9TVG3_9DINO</name>
<dbReference type="Pfam" id="PF00581">
    <property type="entry name" value="Rhodanese"/>
    <property type="match status" value="1"/>
</dbReference>
<sequence>MGLPLRAPDSARKGCFWGVGAPQRQRTEGHSGHPYVERISPHVAAALVEHGGALLLDVRTPEQVQAMTDGQTIAAYSTGAGVTGADVSPLDEWVAAGFPPEGTSDRKVVVSCTAGPKSMLAWEFLREHGVDAFVVDGGFNAWSAAGLPTTRAGESGEKPSDSGGSSPAADGSVREVLLR</sequence>
<feature type="compositionally biased region" description="Low complexity" evidence="1">
    <location>
        <begin position="161"/>
        <end position="171"/>
    </location>
</feature>
<dbReference type="Gene3D" id="3.40.250.10">
    <property type="entry name" value="Rhodanese-like domain"/>
    <property type="match status" value="1"/>
</dbReference>
<reference evidence="3" key="1">
    <citation type="submission" date="2023-10" db="EMBL/GenBank/DDBJ databases">
        <authorList>
            <person name="Chen Y."/>
            <person name="Shah S."/>
            <person name="Dougan E. K."/>
            <person name="Thang M."/>
            <person name="Chan C."/>
        </authorList>
    </citation>
    <scope>NUCLEOTIDE SEQUENCE [LARGE SCALE GENOMIC DNA]</scope>
</reference>